<dbReference type="Pfam" id="PF04314">
    <property type="entry name" value="PCuAC"/>
    <property type="match status" value="1"/>
</dbReference>
<dbReference type="AlphaFoldDB" id="A0A1H2RHG4"/>
<evidence type="ECO:0000256" key="2">
    <source>
        <dbReference type="SAM" id="SignalP"/>
    </source>
</evidence>
<dbReference type="OrthoDB" id="9796962at2"/>
<feature type="chain" id="PRO_5011765052" description="Copper(I)-binding protein" evidence="2">
    <location>
        <begin position="21"/>
        <end position="165"/>
    </location>
</feature>
<dbReference type="InterPro" id="IPR058248">
    <property type="entry name" value="Lxx211020-like"/>
</dbReference>
<dbReference type="InterPro" id="IPR036182">
    <property type="entry name" value="PCuAC_sf"/>
</dbReference>
<reference evidence="3 4" key="1">
    <citation type="submission" date="2016-10" db="EMBL/GenBank/DDBJ databases">
        <authorList>
            <person name="de Groot N.N."/>
        </authorList>
    </citation>
    <scope>NUCLEOTIDE SEQUENCE [LARGE SCALE GENOMIC DNA]</scope>
    <source>
        <strain evidence="3 4">CGMCC 1.8894</strain>
    </source>
</reference>
<dbReference type="EMBL" id="FNOM01000001">
    <property type="protein sequence ID" value="SDW18735.1"/>
    <property type="molecule type" value="Genomic_DNA"/>
</dbReference>
<sequence>MLRSALLAASAALLALPALAHDGFALRDPYMRVSTPMAQSGAAFMVIENHRDVDDRLIGARSDAAERVELHSHIEDANGVMRMTELEDGIALPAGGEHAMARGGDHVMFMGLTESLSHGDVVNVTLVFETFGEVSFDIPVDLERTPDAPTMQPEAMHSGGHSGHN</sequence>
<organism evidence="3 4">
    <name type="scientific">Roseicitreum antarcticum</name>
    <dbReference type="NCBI Taxonomy" id="564137"/>
    <lineage>
        <taxon>Bacteria</taxon>
        <taxon>Pseudomonadati</taxon>
        <taxon>Pseudomonadota</taxon>
        <taxon>Alphaproteobacteria</taxon>
        <taxon>Rhodobacterales</taxon>
        <taxon>Paracoccaceae</taxon>
        <taxon>Roseicitreum</taxon>
    </lineage>
</organism>
<evidence type="ECO:0000256" key="1">
    <source>
        <dbReference type="SAM" id="MobiDB-lite"/>
    </source>
</evidence>
<feature type="region of interest" description="Disordered" evidence="1">
    <location>
        <begin position="143"/>
        <end position="165"/>
    </location>
</feature>
<evidence type="ECO:0000313" key="3">
    <source>
        <dbReference type="EMBL" id="SDW18735.1"/>
    </source>
</evidence>
<dbReference type="PANTHER" id="PTHR36302:SF1">
    <property type="entry name" value="COPPER CHAPERONE PCU(A)C"/>
    <property type="match status" value="1"/>
</dbReference>
<evidence type="ECO:0000313" key="4">
    <source>
        <dbReference type="Proteomes" id="UP000198539"/>
    </source>
</evidence>
<dbReference type="STRING" id="564137.SAMN04488238_101314"/>
<dbReference type="RefSeq" id="WP_092884686.1">
    <property type="nucleotide sequence ID" value="NZ_CP061498.1"/>
</dbReference>
<evidence type="ECO:0008006" key="5">
    <source>
        <dbReference type="Google" id="ProtNLM"/>
    </source>
</evidence>
<keyword evidence="4" id="KW-1185">Reference proteome</keyword>
<dbReference type="InterPro" id="IPR007410">
    <property type="entry name" value="LpqE-like"/>
</dbReference>
<gene>
    <name evidence="3" type="ORF">SAMN04488238_101314</name>
</gene>
<dbReference type="SUPFAM" id="SSF110087">
    <property type="entry name" value="DR1885-like metal-binding protein"/>
    <property type="match status" value="1"/>
</dbReference>
<protein>
    <recommendedName>
        <fullName evidence="5">Copper(I)-binding protein</fullName>
    </recommendedName>
</protein>
<dbReference type="Proteomes" id="UP000198539">
    <property type="component" value="Unassembled WGS sequence"/>
</dbReference>
<proteinExistence type="predicted"/>
<feature type="signal peptide" evidence="2">
    <location>
        <begin position="1"/>
        <end position="20"/>
    </location>
</feature>
<accession>A0A1H2RHG4</accession>
<name>A0A1H2RHG4_9RHOB</name>
<dbReference type="Gene3D" id="2.60.40.1890">
    <property type="entry name" value="PCu(A)C copper chaperone"/>
    <property type="match status" value="1"/>
</dbReference>
<keyword evidence="2" id="KW-0732">Signal</keyword>
<dbReference type="PANTHER" id="PTHR36302">
    <property type="entry name" value="BLR7088 PROTEIN"/>
    <property type="match status" value="1"/>
</dbReference>